<proteinExistence type="predicted"/>
<feature type="region of interest" description="Disordered" evidence="2">
    <location>
        <begin position="1"/>
        <end position="23"/>
    </location>
</feature>
<keyword evidence="5" id="KW-1185">Reference proteome</keyword>
<dbReference type="Proteomes" id="UP000774326">
    <property type="component" value="Unassembled WGS sequence"/>
</dbReference>
<dbReference type="SMART" id="SM00322">
    <property type="entry name" value="KH"/>
    <property type="match status" value="1"/>
</dbReference>
<comment type="caution">
    <text evidence="4">The sequence shown here is derived from an EMBL/GenBank/DDBJ whole genome shotgun (WGS) entry which is preliminary data.</text>
</comment>
<dbReference type="GO" id="GO:0003723">
    <property type="term" value="F:RNA binding"/>
    <property type="evidence" value="ECO:0007669"/>
    <property type="project" value="UniProtKB-UniRule"/>
</dbReference>
<dbReference type="SUPFAM" id="SSF54791">
    <property type="entry name" value="Eukaryotic type KH-domain (KH-domain type I)"/>
    <property type="match status" value="1"/>
</dbReference>
<protein>
    <recommendedName>
        <fullName evidence="3">K Homology domain-containing protein</fullName>
    </recommendedName>
</protein>
<evidence type="ECO:0000256" key="2">
    <source>
        <dbReference type="SAM" id="MobiDB-lite"/>
    </source>
</evidence>
<feature type="domain" description="K Homology" evidence="3">
    <location>
        <begin position="287"/>
        <end position="370"/>
    </location>
</feature>
<dbReference type="AlphaFoldDB" id="A0A9P8Q3D3"/>
<dbReference type="Gene3D" id="3.30.1370.10">
    <property type="entry name" value="K Homology domain, type 1"/>
    <property type="match status" value="1"/>
</dbReference>
<dbReference type="Pfam" id="PF00013">
    <property type="entry name" value="KH_1"/>
    <property type="match status" value="1"/>
</dbReference>
<dbReference type="PROSITE" id="PS50084">
    <property type="entry name" value="KH_TYPE_1"/>
    <property type="match status" value="1"/>
</dbReference>
<dbReference type="InterPro" id="IPR004088">
    <property type="entry name" value="KH_dom_type_1"/>
</dbReference>
<keyword evidence="1" id="KW-0694">RNA-binding</keyword>
<evidence type="ECO:0000313" key="5">
    <source>
        <dbReference type="Proteomes" id="UP000774326"/>
    </source>
</evidence>
<evidence type="ECO:0000259" key="3">
    <source>
        <dbReference type="SMART" id="SM00322"/>
    </source>
</evidence>
<dbReference type="InterPro" id="IPR004087">
    <property type="entry name" value="KH_dom"/>
</dbReference>
<reference evidence="4" key="1">
    <citation type="journal article" date="2021" name="Open Biol.">
        <title>Shared evolutionary footprints suggest mitochondrial oxidative damage underlies multiple complex I losses in fungi.</title>
        <authorList>
            <person name="Schikora-Tamarit M.A."/>
            <person name="Marcet-Houben M."/>
            <person name="Nosek J."/>
            <person name="Gabaldon T."/>
        </authorList>
    </citation>
    <scope>NUCLEOTIDE SEQUENCE</scope>
    <source>
        <strain evidence="4">CBS2887</strain>
    </source>
</reference>
<evidence type="ECO:0000313" key="4">
    <source>
        <dbReference type="EMBL" id="KAH3683336.1"/>
    </source>
</evidence>
<evidence type="ECO:0000256" key="1">
    <source>
        <dbReference type="PROSITE-ProRule" id="PRU00117"/>
    </source>
</evidence>
<dbReference type="EMBL" id="JAEUBG010003171">
    <property type="protein sequence ID" value="KAH3683336.1"/>
    <property type="molecule type" value="Genomic_DNA"/>
</dbReference>
<sequence length="380" mass="42771">MDSLRSSVFSGLSSPQSTTTTSSSFTIFHDSSQAEEIHNYVESGYTVTLKDNSESCEYAHGVKEQDQEPTYVVLIILLKDILKLIPHLDDDSIEYSIYNTKGISKSSKKLQMIFTRVGNTTGEVVLQIHGPRGEVKDVMKAIITAAGKKTRYSAEKLSFSLRALVTRDSLFEIGLSELDFQDDEVDYTVNVQSSPYPMFPGYPIEISSCEDPASVVNFILELAKKEYQAAYTPNVSYILKFLNPEASRSIPEEVYELNSFEMVEEYQDRSYQQNTKSNKRHIPAHEKETCSVLQLTKREVTYLIGKGGGKIREIRESTRANIKVVPINTMNKEQVAVRARSDADVVQFVRISGGVSQVKEALKIIEKEVYNFRTEMLSSA</sequence>
<dbReference type="InterPro" id="IPR036612">
    <property type="entry name" value="KH_dom_type_1_sf"/>
</dbReference>
<gene>
    <name evidence="4" type="ORF">WICPIJ_005693</name>
</gene>
<dbReference type="OrthoDB" id="442947at2759"/>
<organism evidence="4 5">
    <name type="scientific">Wickerhamomyces pijperi</name>
    <name type="common">Yeast</name>
    <name type="synonym">Pichia pijperi</name>
    <dbReference type="NCBI Taxonomy" id="599730"/>
    <lineage>
        <taxon>Eukaryota</taxon>
        <taxon>Fungi</taxon>
        <taxon>Dikarya</taxon>
        <taxon>Ascomycota</taxon>
        <taxon>Saccharomycotina</taxon>
        <taxon>Saccharomycetes</taxon>
        <taxon>Phaffomycetales</taxon>
        <taxon>Wickerhamomycetaceae</taxon>
        <taxon>Wickerhamomyces</taxon>
    </lineage>
</organism>
<accession>A0A9P8Q3D3</accession>
<name>A0A9P8Q3D3_WICPI</name>
<reference evidence="4" key="2">
    <citation type="submission" date="2021-01" db="EMBL/GenBank/DDBJ databases">
        <authorList>
            <person name="Schikora-Tamarit M.A."/>
        </authorList>
    </citation>
    <scope>NUCLEOTIDE SEQUENCE</scope>
    <source>
        <strain evidence="4">CBS2887</strain>
    </source>
</reference>